<dbReference type="NCBIfam" id="NF033788">
    <property type="entry name" value="HTH_metalloreg"/>
    <property type="match status" value="1"/>
</dbReference>
<organism evidence="5 6">
    <name type="scientific">Lysinibacillus halotolerans</name>
    <dbReference type="NCBI Taxonomy" id="1368476"/>
    <lineage>
        <taxon>Bacteria</taxon>
        <taxon>Bacillati</taxon>
        <taxon>Bacillota</taxon>
        <taxon>Bacilli</taxon>
        <taxon>Bacillales</taxon>
        <taxon>Bacillaceae</taxon>
        <taxon>Lysinibacillus</taxon>
    </lineage>
</organism>
<dbReference type="InterPro" id="IPR036388">
    <property type="entry name" value="WH-like_DNA-bd_sf"/>
</dbReference>
<reference evidence="5 6" key="1">
    <citation type="journal article" date="2014" name="Int. J. Syst. Evol. Microbiol.">
        <title>Lysinibacillus halotolerans sp. nov., isolated from saline-alkaline soil.</title>
        <authorList>
            <person name="Kong D."/>
            <person name="Wang Y."/>
            <person name="Zhao B."/>
            <person name="Li Y."/>
            <person name="Song J."/>
            <person name="Zhai Y."/>
            <person name="Zhang C."/>
            <person name="Wang H."/>
            <person name="Chen X."/>
            <person name="Zhao B."/>
            <person name="Ruan Z."/>
        </authorList>
    </citation>
    <scope>NUCLEOTIDE SEQUENCE [LARGE SCALE GENOMIC DNA]</scope>
    <source>
        <strain evidence="5 6">MCCC 1A12703</strain>
    </source>
</reference>
<dbReference type="AlphaFoldDB" id="A0A3M8HEY0"/>
<sequence>MILPDVFKGLADPTRREILSLLKDRDLNVGEIAKHFPISMASLSHHLNILYEARLVTKIKKGQFVYYSLNTTIVEDVILKLVSLQKKEE</sequence>
<evidence type="ECO:0000313" key="5">
    <source>
        <dbReference type="EMBL" id="RND00952.1"/>
    </source>
</evidence>
<keyword evidence="6" id="KW-1185">Reference proteome</keyword>
<dbReference type="OrthoDB" id="9799175at2"/>
<name>A0A3M8HEY0_9BACI</name>
<evidence type="ECO:0000256" key="1">
    <source>
        <dbReference type="ARBA" id="ARBA00023015"/>
    </source>
</evidence>
<protein>
    <submittedName>
        <fullName evidence="5">ArsR family transcriptional regulator</fullName>
    </submittedName>
</protein>
<evidence type="ECO:0000259" key="4">
    <source>
        <dbReference type="PROSITE" id="PS50987"/>
    </source>
</evidence>
<dbReference type="PROSITE" id="PS50987">
    <property type="entry name" value="HTH_ARSR_2"/>
    <property type="match status" value="1"/>
</dbReference>
<dbReference type="Gene3D" id="1.10.10.10">
    <property type="entry name" value="Winged helix-like DNA-binding domain superfamily/Winged helix DNA-binding domain"/>
    <property type="match status" value="1"/>
</dbReference>
<evidence type="ECO:0000313" key="6">
    <source>
        <dbReference type="Proteomes" id="UP000279909"/>
    </source>
</evidence>
<dbReference type="Proteomes" id="UP000279909">
    <property type="component" value="Unassembled WGS sequence"/>
</dbReference>
<dbReference type="SMART" id="SM00418">
    <property type="entry name" value="HTH_ARSR"/>
    <property type="match status" value="1"/>
</dbReference>
<evidence type="ECO:0000256" key="2">
    <source>
        <dbReference type="ARBA" id="ARBA00023125"/>
    </source>
</evidence>
<dbReference type="InterPro" id="IPR051081">
    <property type="entry name" value="HTH_MetalResp_TranReg"/>
</dbReference>
<keyword evidence="1" id="KW-0805">Transcription regulation</keyword>
<dbReference type="SUPFAM" id="SSF46785">
    <property type="entry name" value="Winged helix' DNA-binding domain"/>
    <property type="match status" value="1"/>
</dbReference>
<dbReference type="Pfam" id="PF01022">
    <property type="entry name" value="HTH_5"/>
    <property type="match status" value="1"/>
</dbReference>
<dbReference type="PRINTS" id="PR00778">
    <property type="entry name" value="HTHARSR"/>
</dbReference>
<keyword evidence="2" id="KW-0238">DNA-binding</keyword>
<accession>A0A3M8HEY0</accession>
<dbReference type="PANTHER" id="PTHR33154:SF33">
    <property type="entry name" value="TRANSCRIPTIONAL REPRESSOR SDPR"/>
    <property type="match status" value="1"/>
</dbReference>
<keyword evidence="3" id="KW-0804">Transcription</keyword>
<dbReference type="InterPro" id="IPR011991">
    <property type="entry name" value="ArsR-like_HTH"/>
</dbReference>
<dbReference type="EMBL" id="RHLQ01000004">
    <property type="protein sequence ID" value="RND00952.1"/>
    <property type="molecule type" value="Genomic_DNA"/>
</dbReference>
<dbReference type="InterPro" id="IPR001845">
    <property type="entry name" value="HTH_ArsR_DNA-bd_dom"/>
</dbReference>
<dbReference type="GO" id="GO:0003677">
    <property type="term" value="F:DNA binding"/>
    <property type="evidence" value="ECO:0007669"/>
    <property type="project" value="UniProtKB-KW"/>
</dbReference>
<dbReference type="NCBIfam" id="NF033789">
    <property type="entry name" value="repress_SdpR"/>
    <property type="match status" value="1"/>
</dbReference>
<dbReference type="GO" id="GO:0003700">
    <property type="term" value="F:DNA-binding transcription factor activity"/>
    <property type="evidence" value="ECO:0007669"/>
    <property type="project" value="InterPro"/>
</dbReference>
<dbReference type="InterPro" id="IPR047796">
    <property type="entry name" value="SdpR-like_repress"/>
</dbReference>
<gene>
    <name evidence="5" type="ORF">EC501_03145</name>
</gene>
<dbReference type="PANTHER" id="PTHR33154">
    <property type="entry name" value="TRANSCRIPTIONAL REGULATOR, ARSR FAMILY"/>
    <property type="match status" value="1"/>
</dbReference>
<dbReference type="InterPro" id="IPR036390">
    <property type="entry name" value="WH_DNA-bd_sf"/>
</dbReference>
<evidence type="ECO:0000256" key="3">
    <source>
        <dbReference type="ARBA" id="ARBA00023163"/>
    </source>
</evidence>
<comment type="caution">
    <text evidence="5">The sequence shown here is derived from an EMBL/GenBank/DDBJ whole genome shotgun (WGS) entry which is preliminary data.</text>
</comment>
<dbReference type="CDD" id="cd00090">
    <property type="entry name" value="HTH_ARSR"/>
    <property type="match status" value="1"/>
</dbReference>
<feature type="domain" description="HTH arsR-type" evidence="4">
    <location>
        <begin position="1"/>
        <end position="89"/>
    </location>
</feature>
<proteinExistence type="predicted"/>